<sequence>MTMRGGPRLAAFLAALTVLAAGVGLCGCGAVTPRATVTVLGTWTGEEQERFENVLAAFEERTGTRVEYEGTRDFEAVLAGRIDGGDPPDLALMPSLGDLEQYARDGELVALDGPSPSVDLGRVRREYQPTWLQAGVTAGPDGRARQYGLLVKGARKSLLWYSADAFSWPLPATLDELVATGETIAATGTPPWCLGLRSSSDSGWPGTDWVEDILLHQSGAEAYRAWAQGRLPWTSDTVRTAWTTWGRLLAPGMVRGDATGALLTRFGDAATPMFDERPGCYLNLSGSFASYQDSAGSPATAAHVEFPSAGGERRIIIAGDILAMFDHTSAAAELAEYLTGAEAQTAWARAGGTIAPNSAVTDYPDEATRQLVRSVQEADCAGVVFDASDTMPAPMRTAFYRAVLEFVANPAALGTILTGLDEIRKRSYPAAAEAGAATPGTAPSC</sequence>
<comment type="similarity">
    <text evidence="1">Belongs to the bacterial solute-binding protein 1 family.</text>
</comment>
<evidence type="ECO:0000256" key="3">
    <source>
        <dbReference type="SAM" id="SignalP"/>
    </source>
</evidence>
<dbReference type="SUPFAM" id="SSF53850">
    <property type="entry name" value="Periplasmic binding protein-like II"/>
    <property type="match status" value="1"/>
</dbReference>
<dbReference type="AlphaFoldDB" id="A0A937URX6"/>
<accession>A0A937URX6</accession>
<dbReference type="Pfam" id="PF13416">
    <property type="entry name" value="SBP_bac_8"/>
    <property type="match status" value="1"/>
</dbReference>
<feature type="chain" id="PRO_5037511630" evidence="3">
    <location>
        <begin position="21"/>
        <end position="445"/>
    </location>
</feature>
<dbReference type="InterPro" id="IPR006059">
    <property type="entry name" value="SBP"/>
</dbReference>
<gene>
    <name evidence="4" type="ORF">I7412_14100</name>
</gene>
<feature type="signal peptide" evidence="3">
    <location>
        <begin position="1"/>
        <end position="20"/>
    </location>
</feature>
<dbReference type="PANTHER" id="PTHR43649">
    <property type="entry name" value="ARABINOSE-BINDING PROTEIN-RELATED"/>
    <property type="match status" value="1"/>
</dbReference>
<evidence type="ECO:0000313" key="5">
    <source>
        <dbReference type="Proteomes" id="UP000604475"/>
    </source>
</evidence>
<organism evidence="4 5">
    <name type="scientific">Frankia nepalensis</name>
    <dbReference type="NCBI Taxonomy" id="1836974"/>
    <lineage>
        <taxon>Bacteria</taxon>
        <taxon>Bacillati</taxon>
        <taxon>Actinomycetota</taxon>
        <taxon>Actinomycetes</taxon>
        <taxon>Frankiales</taxon>
        <taxon>Frankiaceae</taxon>
        <taxon>Frankia</taxon>
    </lineage>
</organism>
<evidence type="ECO:0000256" key="1">
    <source>
        <dbReference type="ARBA" id="ARBA00008520"/>
    </source>
</evidence>
<evidence type="ECO:0000256" key="2">
    <source>
        <dbReference type="ARBA" id="ARBA00022448"/>
    </source>
</evidence>
<dbReference type="PROSITE" id="PS51257">
    <property type="entry name" value="PROKAR_LIPOPROTEIN"/>
    <property type="match status" value="1"/>
</dbReference>
<protein>
    <submittedName>
        <fullName evidence="4">Carbohydrate ABC transporter substrate-binding protein</fullName>
    </submittedName>
</protein>
<keyword evidence="2" id="KW-0813">Transport</keyword>
<name>A0A937URX6_9ACTN</name>
<dbReference type="EMBL" id="JAEACQ010000180">
    <property type="protein sequence ID" value="MBL7628261.1"/>
    <property type="molecule type" value="Genomic_DNA"/>
</dbReference>
<dbReference type="PANTHER" id="PTHR43649:SF29">
    <property type="entry name" value="OSMOPROTECTIVE COMPOUNDS-BINDING PROTEIN GGTB"/>
    <property type="match status" value="1"/>
</dbReference>
<dbReference type="Proteomes" id="UP000604475">
    <property type="component" value="Unassembled WGS sequence"/>
</dbReference>
<comment type="caution">
    <text evidence="4">The sequence shown here is derived from an EMBL/GenBank/DDBJ whole genome shotgun (WGS) entry which is preliminary data.</text>
</comment>
<dbReference type="Gene3D" id="3.40.190.10">
    <property type="entry name" value="Periplasmic binding protein-like II"/>
    <property type="match status" value="2"/>
</dbReference>
<dbReference type="InterPro" id="IPR050490">
    <property type="entry name" value="Bact_solute-bd_prot1"/>
</dbReference>
<reference evidence="4" key="1">
    <citation type="submission" date="2020-12" db="EMBL/GenBank/DDBJ databases">
        <title>Genomic characterization of non-nitrogen-fixing Frankia strains.</title>
        <authorList>
            <person name="Carlos-Shanley C."/>
            <person name="Guerra T."/>
            <person name="Hahn D."/>
        </authorList>
    </citation>
    <scope>NUCLEOTIDE SEQUENCE</scope>
    <source>
        <strain evidence="4">CN6</strain>
    </source>
</reference>
<evidence type="ECO:0000313" key="4">
    <source>
        <dbReference type="EMBL" id="MBL7628261.1"/>
    </source>
</evidence>
<keyword evidence="5" id="KW-1185">Reference proteome</keyword>
<keyword evidence="3" id="KW-0732">Signal</keyword>
<dbReference type="RefSeq" id="WP_203004708.1">
    <property type="nucleotide sequence ID" value="NZ_JADWYU010000252.1"/>
</dbReference>
<proteinExistence type="inferred from homology"/>